<evidence type="ECO:0000256" key="6">
    <source>
        <dbReference type="ARBA" id="ARBA00023157"/>
    </source>
</evidence>
<dbReference type="SMART" id="SM00255">
    <property type="entry name" value="TIR"/>
    <property type="match status" value="1"/>
</dbReference>
<dbReference type="InterPro" id="IPR007110">
    <property type="entry name" value="Ig-like_dom"/>
</dbReference>
<sequence>MLLYSSSYQQSPGDVPSKLVSQSSCGGLGNVSGPLGMRYYPACLPYHAMDWSQMFQIFLFSLLCLTGSSKAVGELCKDYGREFERIFSVPGDAAMLTSTLLAPNVFDYLNVPHNISWYNQRTGRKLTRETGRTLVQGKTLWMFNIEMDDAGDYVCVVRTPSQCYKQATLLIVNQTHPEECGRPQNKVEQVLTNTARAVLSCPLSDHIRKVDRYSIQWYKGCERIVKDDPLWDRFTTVSDGQKLSVYPVSPEDHGFYTCTMTFDLEGLSGRISETFEGTVKKEYCLVPKVVEPANEIIKADLGSSFSKMCRVFVLSVGGQCGDVIWSAEDDFIPEDVSKRVFQEPQSEWRGEEKNGVWMARQLNFLVVEEEDFYINYTCHAWSDRGIYSAYFTLHPTDPNYLLPIGVLLTSLVLMFTVSVVIYHRFKIDIVLSFRRMFPFLYTNTESDGKLYDAYVAYPHLFGSGASGEVEMFALHTLPQVLEGRCGYRLFILGRDSLPGEAIVDVVEESMRASRRLLLIYTGSTFCSGGHSDSSSSSGVLEAWQSFERQMAMHRALLEGSLKVVLVELEEISPTQLAFFPESVRHIRERQGAVCWWKSSRTRRTRGLRCGRWGEEGEVKEKRGELASPSLSSPSLSSSSHFWKELRYYMPVRGKRTRCPEKNSLLII</sequence>
<dbReference type="Proteomes" id="UP001356427">
    <property type="component" value="Unassembled WGS sequence"/>
</dbReference>
<reference evidence="12 13" key="1">
    <citation type="submission" date="2021-04" db="EMBL/GenBank/DDBJ databases">
        <authorList>
            <person name="De Guttry C."/>
            <person name="Zahm M."/>
            <person name="Klopp C."/>
            <person name="Cabau C."/>
            <person name="Louis A."/>
            <person name="Berthelot C."/>
            <person name="Parey E."/>
            <person name="Roest Crollius H."/>
            <person name="Montfort J."/>
            <person name="Robinson-Rechavi M."/>
            <person name="Bucao C."/>
            <person name="Bouchez O."/>
            <person name="Gislard M."/>
            <person name="Lluch J."/>
            <person name="Milhes M."/>
            <person name="Lampietro C."/>
            <person name="Lopez Roques C."/>
            <person name="Donnadieu C."/>
            <person name="Braasch I."/>
            <person name="Desvignes T."/>
            <person name="Postlethwait J."/>
            <person name="Bobe J."/>
            <person name="Wedekind C."/>
            <person name="Guiguen Y."/>
        </authorList>
    </citation>
    <scope>NUCLEOTIDE SEQUENCE [LARGE SCALE GENOMIC DNA]</scope>
    <source>
        <strain evidence="12">Cs_M1</strain>
        <tissue evidence="12">Blood</tissue>
    </source>
</reference>
<dbReference type="SMART" id="SM00409">
    <property type="entry name" value="IG"/>
    <property type="match status" value="3"/>
</dbReference>
<keyword evidence="6" id="KW-1015">Disulfide bond</keyword>
<dbReference type="PRINTS" id="PR01536">
    <property type="entry name" value="INTRLKN1R12F"/>
</dbReference>
<dbReference type="InterPro" id="IPR015621">
    <property type="entry name" value="IL-1_rcpt_fam"/>
</dbReference>
<evidence type="ECO:0000313" key="13">
    <source>
        <dbReference type="Proteomes" id="UP001356427"/>
    </source>
</evidence>
<comment type="caution">
    <text evidence="12">The sequence shown here is derived from an EMBL/GenBank/DDBJ whole genome shotgun (WGS) entry which is preliminary data.</text>
</comment>
<evidence type="ECO:0000313" key="12">
    <source>
        <dbReference type="EMBL" id="KAK6309878.1"/>
    </source>
</evidence>
<dbReference type="PROSITE" id="PS50104">
    <property type="entry name" value="TIR"/>
    <property type="match status" value="1"/>
</dbReference>
<keyword evidence="7" id="KW-0325">Glycoprotein</keyword>
<gene>
    <name evidence="12" type="ORF">J4Q44_G00197590</name>
</gene>
<evidence type="ECO:0000256" key="9">
    <source>
        <dbReference type="SAM" id="Phobius"/>
    </source>
</evidence>
<dbReference type="InterPro" id="IPR000157">
    <property type="entry name" value="TIR_dom"/>
</dbReference>
<evidence type="ECO:0000259" key="10">
    <source>
        <dbReference type="PROSITE" id="PS50104"/>
    </source>
</evidence>
<evidence type="ECO:0000256" key="2">
    <source>
        <dbReference type="ARBA" id="ARBA00022729"/>
    </source>
</evidence>
<protein>
    <submittedName>
        <fullName evidence="12">Uncharacterized protein</fullName>
    </submittedName>
</protein>
<dbReference type="Pfam" id="PF01582">
    <property type="entry name" value="TIR"/>
    <property type="match status" value="1"/>
</dbReference>
<name>A0AAN8LFU7_9TELE</name>
<dbReference type="Gene3D" id="3.40.50.10140">
    <property type="entry name" value="Toll/interleukin-1 receptor homology (TIR) domain"/>
    <property type="match status" value="1"/>
</dbReference>
<feature type="domain" description="TIR" evidence="10">
    <location>
        <begin position="449"/>
        <end position="649"/>
    </location>
</feature>
<dbReference type="InterPro" id="IPR035897">
    <property type="entry name" value="Toll_tir_struct_dom_sf"/>
</dbReference>
<keyword evidence="9" id="KW-0472">Membrane</keyword>
<dbReference type="SUPFAM" id="SSF48726">
    <property type="entry name" value="Immunoglobulin"/>
    <property type="match status" value="2"/>
</dbReference>
<dbReference type="InterPro" id="IPR004074">
    <property type="entry name" value="IL-1_rcpt_I/II-typ"/>
</dbReference>
<keyword evidence="3" id="KW-0677">Repeat</keyword>
<dbReference type="InterPro" id="IPR036179">
    <property type="entry name" value="Ig-like_dom_sf"/>
</dbReference>
<evidence type="ECO:0000256" key="3">
    <source>
        <dbReference type="ARBA" id="ARBA00022737"/>
    </source>
</evidence>
<evidence type="ECO:0000256" key="8">
    <source>
        <dbReference type="ARBA" id="ARBA00023319"/>
    </source>
</evidence>
<dbReference type="PANTHER" id="PTHR11890:SF3">
    <property type="entry name" value="INTERLEUKIN-1 RECEPTOR TYPE 2"/>
    <property type="match status" value="1"/>
</dbReference>
<evidence type="ECO:0000256" key="7">
    <source>
        <dbReference type="ARBA" id="ARBA00023180"/>
    </source>
</evidence>
<keyword evidence="4" id="KW-0378">Hydrolase</keyword>
<keyword evidence="9" id="KW-0812">Transmembrane</keyword>
<dbReference type="PRINTS" id="PR01537">
    <property type="entry name" value="INTRLKN1R1F"/>
</dbReference>
<accession>A0AAN8LFU7</accession>
<dbReference type="AlphaFoldDB" id="A0AAN8LFU7"/>
<dbReference type="EMBL" id="JAGTTL010000017">
    <property type="protein sequence ID" value="KAK6309878.1"/>
    <property type="molecule type" value="Genomic_DNA"/>
</dbReference>
<evidence type="ECO:0000256" key="5">
    <source>
        <dbReference type="ARBA" id="ARBA00023027"/>
    </source>
</evidence>
<evidence type="ECO:0000256" key="4">
    <source>
        <dbReference type="ARBA" id="ARBA00022801"/>
    </source>
</evidence>
<keyword evidence="13" id="KW-1185">Reference proteome</keyword>
<keyword evidence="8" id="KW-0393">Immunoglobulin domain</keyword>
<comment type="similarity">
    <text evidence="1">Belongs to the interleukin-1 receptor family.</text>
</comment>
<keyword evidence="2" id="KW-0732">Signal</keyword>
<dbReference type="PANTHER" id="PTHR11890">
    <property type="entry name" value="INTERLEUKIN-1 RECEPTOR FAMILY MEMBER"/>
    <property type="match status" value="1"/>
</dbReference>
<dbReference type="SUPFAM" id="SSF52200">
    <property type="entry name" value="Toll/Interleukin receptor TIR domain"/>
    <property type="match status" value="1"/>
</dbReference>
<feature type="transmembrane region" description="Helical" evidence="9">
    <location>
        <begin position="400"/>
        <end position="425"/>
    </location>
</feature>
<proteinExistence type="inferred from homology"/>
<feature type="domain" description="Ig-like" evidence="11">
    <location>
        <begin position="183"/>
        <end position="268"/>
    </location>
</feature>
<keyword evidence="9" id="KW-1133">Transmembrane helix</keyword>
<dbReference type="InterPro" id="IPR003599">
    <property type="entry name" value="Ig_sub"/>
</dbReference>
<organism evidence="12 13">
    <name type="scientific">Coregonus suidteri</name>
    <dbReference type="NCBI Taxonomy" id="861788"/>
    <lineage>
        <taxon>Eukaryota</taxon>
        <taxon>Metazoa</taxon>
        <taxon>Chordata</taxon>
        <taxon>Craniata</taxon>
        <taxon>Vertebrata</taxon>
        <taxon>Euteleostomi</taxon>
        <taxon>Actinopterygii</taxon>
        <taxon>Neopterygii</taxon>
        <taxon>Teleostei</taxon>
        <taxon>Protacanthopterygii</taxon>
        <taxon>Salmoniformes</taxon>
        <taxon>Salmonidae</taxon>
        <taxon>Coregoninae</taxon>
        <taxon>Coregonus</taxon>
    </lineage>
</organism>
<dbReference type="Gene3D" id="2.60.40.10">
    <property type="entry name" value="Immunoglobulins"/>
    <property type="match status" value="3"/>
</dbReference>
<dbReference type="GO" id="GO:0004908">
    <property type="term" value="F:interleukin-1 receptor activity"/>
    <property type="evidence" value="ECO:0007669"/>
    <property type="project" value="InterPro"/>
</dbReference>
<evidence type="ECO:0000259" key="11">
    <source>
        <dbReference type="PROSITE" id="PS50835"/>
    </source>
</evidence>
<dbReference type="PROSITE" id="PS50835">
    <property type="entry name" value="IG_LIKE"/>
    <property type="match status" value="1"/>
</dbReference>
<keyword evidence="5" id="KW-0520">NAD</keyword>
<dbReference type="InterPro" id="IPR013783">
    <property type="entry name" value="Ig-like_fold"/>
</dbReference>
<evidence type="ECO:0000256" key="1">
    <source>
        <dbReference type="ARBA" id="ARBA00009752"/>
    </source>
</evidence>
<dbReference type="GO" id="GO:0016787">
    <property type="term" value="F:hydrolase activity"/>
    <property type="evidence" value="ECO:0007669"/>
    <property type="project" value="UniProtKB-KW"/>
</dbReference>